<dbReference type="SUPFAM" id="SSF159941">
    <property type="entry name" value="MM3350-like"/>
    <property type="match status" value="1"/>
</dbReference>
<accession>A0A1Y5U5B5</accession>
<organism evidence="2 3">
    <name type="scientific">Roseisalinus antarcticus</name>
    <dbReference type="NCBI Taxonomy" id="254357"/>
    <lineage>
        <taxon>Bacteria</taxon>
        <taxon>Pseudomonadati</taxon>
        <taxon>Pseudomonadota</taxon>
        <taxon>Alphaproteobacteria</taxon>
        <taxon>Rhodobacterales</taxon>
        <taxon>Roseobacteraceae</taxon>
        <taxon>Roseisalinus</taxon>
    </lineage>
</organism>
<dbReference type="OrthoDB" id="9816539at2"/>
<evidence type="ECO:0000313" key="3">
    <source>
        <dbReference type="Proteomes" id="UP000193900"/>
    </source>
</evidence>
<proteinExistence type="predicted"/>
<evidence type="ECO:0000313" key="2">
    <source>
        <dbReference type="EMBL" id="SLN77297.1"/>
    </source>
</evidence>
<dbReference type="RefSeq" id="WP_085881036.1">
    <property type="nucleotide sequence ID" value="NZ_FWFZ01000051.1"/>
</dbReference>
<dbReference type="Gene3D" id="3.10.290.30">
    <property type="entry name" value="MM3350-like"/>
    <property type="match status" value="1"/>
</dbReference>
<dbReference type="InterPro" id="IPR012912">
    <property type="entry name" value="Plasmid_pRiA4b_Orf3-like"/>
</dbReference>
<dbReference type="Proteomes" id="UP000193900">
    <property type="component" value="Unassembled WGS sequence"/>
</dbReference>
<keyword evidence="3" id="KW-1185">Reference proteome</keyword>
<sequence>MSEPVARLMIELEDITPRIWRRVDVAAAITLSTLHDILQAVMRWDHAHLYEFRVGDRAYGDPLPGLESASGRVYKAKGTRLNQVMDRGIDQFTYVYDFGDDWRHSIRVEHVRDGDPDKDYPVFVEGGRRAPPEDVGGLPGFMNFLDAIADPKHPEHAFLLEWVGGAFDPEDIDRREIEFDLAMLAEFRRRVRAGHRSRGEKKAH</sequence>
<protein>
    <submittedName>
        <fullName evidence="2">Plasmid pRiA4b ORF-3-like protein</fullName>
    </submittedName>
</protein>
<dbReference type="PANTHER" id="PTHR41878:SF1">
    <property type="entry name" value="TNPR PROTEIN"/>
    <property type="match status" value="1"/>
</dbReference>
<name>A0A1Y5U5B5_9RHOB</name>
<feature type="domain" description="Plasmid pRiA4b Orf3-like" evidence="1">
    <location>
        <begin position="6"/>
        <end position="175"/>
    </location>
</feature>
<dbReference type="EMBL" id="FWFZ01000051">
    <property type="protein sequence ID" value="SLN77297.1"/>
    <property type="molecule type" value="Genomic_DNA"/>
</dbReference>
<gene>
    <name evidence="2" type="ORF">ROA7023_04351</name>
</gene>
<dbReference type="InterPro" id="IPR024047">
    <property type="entry name" value="MM3350-like_sf"/>
</dbReference>
<dbReference type="PANTHER" id="PTHR41878">
    <property type="entry name" value="LEXA REPRESSOR-RELATED"/>
    <property type="match status" value="1"/>
</dbReference>
<evidence type="ECO:0000259" key="1">
    <source>
        <dbReference type="Pfam" id="PF07929"/>
    </source>
</evidence>
<reference evidence="2 3" key="1">
    <citation type="submission" date="2017-03" db="EMBL/GenBank/DDBJ databases">
        <authorList>
            <person name="Afonso C.L."/>
            <person name="Miller P.J."/>
            <person name="Scott M.A."/>
            <person name="Spackman E."/>
            <person name="Goraichik I."/>
            <person name="Dimitrov K.M."/>
            <person name="Suarez D.L."/>
            <person name="Swayne D.E."/>
        </authorList>
    </citation>
    <scope>NUCLEOTIDE SEQUENCE [LARGE SCALE GENOMIC DNA]</scope>
    <source>
        <strain evidence="2 3">CECT 7023</strain>
    </source>
</reference>
<dbReference type="AlphaFoldDB" id="A0A1Y5U5B5"/>
<dbReference type="Pfam" id="PF07929">
    <property type="entry name" value="PRiA4_ORF3"/>
    <property type="match status" value="1"/>
</dbReference>